<evidence type="ECO:0000259" key="12">
    <source>
        <dbReference type="PROSITE" id="PS50109"/>
    </source>
</evidence>
<keyword evidence="8 11" id="KW-1133">Transmembrane helix</keyword>
<dbReference type="GO" id="GO:0000155">
    <property type="term" value="F:phosphorelay sensor kinase activity"/>
    <property type="evidence" value="ECO:0007669"/>
    <property type="project" value="InterPro"/>
</dbReference>
<dbReference type="SMART" id="SM00387">
    <property type="entry name" value="HATPase_c"/>
    <property type="match status" value="1"/>
</dbReference>
<dbReference type="PANTHER" id="PTHR45436:SF5">
    <property type="entry name" value="SENSOR HISTIDINE KINASE TRCS"/>
    <property type="match status" value="1"/>
</dbReference>
<dbReference type="SUPFAM" id="SSF47384">
    <property type="entry name" value="Homodimeric domain of signal transducing histidine kinase"/>
    <property type="match status" value="1"/>
</dbReference>
<keyword evidence="6 11" id="KW-0812">Transmembrane</keyword>
<dbReference type="InterPro" id="IPR003660">
    <property type="entry name" value="HAMP_dom"/>
</dbReference>
<dbReference type="Gene3D" id="1.10.287.130">
    <property type="match status" value="1"/>
</dbReference>
<dbReference type="CDD" id="cd00082">
    <property type="entry name" value="HisKA"/>
    <property type="match status" value="1"/>
</dbReference>
<dbReference type="InterPro" id="IPR004358">
    <property type="entry name" value="Sig_transdc_His_kin-like_C"/>
</dbReference>
<dbReference type="AlphaFoldDB" id="I1DSR0"/>
<evidence type="ECO:0000256" key="9">
    <source>
        <dbReference type="ARBA" id="ARBA00023012"/>
    </source>
</evidence>
<organism evidence="14 15">
    <name type="scientific">Rheinheimera nanhaiensis E407-8</name>
    <dbReference type="NCBI Taxonomy" id="562729"/>
    <lineage>
        <taxon>Bacteria</taxon>
        <taxon>Pseudomonadati</taxon>
        <taxon>Pseudomonadota</taxon>
        <taxon>Gammaproteobacteria</taxon>
        <taxon>Chromatiales</taxon>
        <taxon>Chromatiaceae</taxon>
        <taxon>Rheinheimera</taxon>
    </lineage>
</organism>
<dbReference type="InterPro" id="IPR036890">
    <property type="entry name" value="HATPase_C_sf"/>
</dbReference>
<dbReference type="EC" id="2.7.13.3" evidence="3"/>
<keyword evidence="10 11" id="KW-0472">Membrane</keyword>
<feature type="domain" description="Histidine kinase" evidence="12">
    <location>
        <begin position="217"/>
        <end position="414"/>
    </location>
</feature>
<evidence type="ECO:0000256" key="1">
    <source>
        <dbReference type="ARBA" id="ARBA00000085"/>
    </source>
</evidence>
<comment type="caution">
    <text evidence="14">The sequence shown here is derived from an EMBL/GenBank/DDBJ whole genome shotgun (WGS) entry which is preliminary data.</text>
</comment>
<dbReference type="Pfam" id="PF02518">
    <property type="entry name" value="HATPase_c"/>
    <property type="match status" value="1"/>
</dbReference>
<dbReference type="EMBL" id="BAFK01000001">
    <property type="protein sequence ID" value="GAB57088.1"/>
    <property type="molecule type" value="Genomic_DNA"/>
</dbReference>
<dbReference type="RefSeq" id="WP_008217538.1">
    <property type="nucleotide sequence ID" value="NZ_BAFK01000001.1"/>
</dbReference>
<proteinExistence type="predicted"/>
<comment type="subcellular location">
    <subcellularLocation>
        <location evidence="2">Membrane</location>
    </subcellularLocation>
</comment>
<evidence type="ECO:0000256" key="11">
    <source>
        <dbReference type="SAM" id="Phobius"/>
    </source>
</evidence>
<comment type="catalytic activity">
    <reaction evidence="1">
        <text>ATP + protein L-histidine = ADP + protein N-phospho-L-histidine.</text>
        <dbReference type="EC" id="2.7.13.3"/>
    </reaction>
</comment>
<evidence type="ECO:0000256" key="5">
    <source>
        <dbReference type="ARBA" id="ARBA00022679"/>
    </source>
</evidence>
<dbReference type="InterPro" id="IPR050428">
    <property type="entry name" value="TCS_sensor_his_kinase"/>
</dbReference>
<keyword evidence="15" id="KW-1185">Reference proteome</keyword>
<keyword evidence="7" id="KW-0418">Kinase</keyword>
<evidence type="ECO:0000256" key="6">
    <source>
        <dbReference type="ARBA" id="ARBA00022692"/>
    </source>
</evidence>
<dbReference type="Pfam" id="PF00512">
    <property type="entry name" value="HisKA"/>
    <property type="match status" value="1"/>
</dbReference>
<dbReference type="InterPro" id="IPR036097">
    <property type="entry name" value="HisK_dim/P_sf"/>
</dbReference>
<dbReference type="SMART" id="SM00388">
    <property type="entry name" value="HisKA"/>
    <property type="match status" value="1"/>
</dbReference>
<sequence>MTVLSLQRRILLTFIASSALVGLLFGASAIIFAYHTEDQLFASLLQAEAAYAEQQLAAGSTVQPRLPFIRYASDIAALPKPIQAKLQQAPERREFALEQGQHYHLMPLSRGFLLADVTDQLIVRAIRPQLAEFLLLLLAVVLLSAAGFAYVLARRVLKPLNTLTQQVDSTALQPDKAVSGFADDFAADEIGRLAQALQAAWQRVAEFISREQQFTQDVSHELRTPLTVMQGALTLLQHGPLSAQQQQYVQRLQLAQQQINQTIDTLVLLAREQLPAAVPVKLLPVVEQSVLQQQAKLAGKAIRLELDIAPSAQLIMDPMSLLMLLNNLIGNAFDYTAAGVIRISFAGQVLSVQDSGAGIDEQLQSQVFNSGIKGANSTGMGIGLSLVKRLCDKWQIAYQLQSDNSGTCIRLTFP</sequence>
<dbReference type="Gene3D" id="3.30.565.10">
    <property type="entry name" value="Histidine kinase-like ATPase, C-terminal domain"/>
    <property type="match status" value="1"/>
</dbReference>
<evidence type="ECO:0000256" key="2">
    <source>
        <dbReference type="ARBA" id="ARBA00004370"/>
    </source>
</evidence>
<evidence type="ECO:0000256" key="8">
    <source>
        <dbReference type="ARBA" id="ARBA00022989"/>
    </source>
</evidence>
<dbReference type="InterPro" id="IPR003594">
    <property type="entry name" value="HATPase_dom"/>
</dbReference>
<accession>I1DSR0</accession>
<dbReference type="OrthoDB" id="9121563at2"/>
<feature type="domain" description="HAMP" evidence="13">
    <location>
        <begin position="154"/>
        <end position="209"/>
    </location>
</feature>
<dbReference type="GO" id="GO:0016020">
    <property type="term" value="C:membrane"/>
    <property type="evidence" value="ECO:0007669"/>
    <property type="project" value="UniProtKB-SubCell"/>
</dbReference>
<dbReference type="InterPro" id="IPR005467">
    <property type="entry name" value="His_kinase_dom"/>
</dbReference>
<dbReference type="PROSITE" id="PS50109">
    <property type="entry name" value="HIS_KIN"/>
    <property type="match status" value="1"/>
</dbReference>
<keyword evidence="5" id="KW-0808">Transferase</keyword>
<dbReference type="InterPro" id="IPR003661">
    <property type="entry name" value="HisK_dim/P_dom"/>
</dbReference>
<feature type="transmembrane region" description="Helical" evidence="11">
    <location>
        <begin position="133"/>
        <end position="153"/>
    </location>
</feature>
<dbReference type="PRINTS" id="PR00344">
    <property type="entry name" value="BCTRLSENSOR"/>
</dbReference>
<protein>
    <recommendedName>
        <fullName evidence="3">histidine kinase</fullName>
        <ecNumber evidence="3">2.7.13.3</ecNumber>
    </recommendedName>
</protein>
<dbReference type="STRING" id="562729.RNAN_0051"/>
<dbReference type="SUPFAM" id="SSF55874">
    <property type="entry name" value="ATPase domain of HSP90 chaperone/DNA topoisomerase II/histidine kinase"/>
    <property type="match status" value="1"/>
</dbReference>
<evidence type="ECO:0000256" key="4">
    <source>
        <dbReference type="ARBA" id="ARBA00022553"/>
    </source>
</evidence>
<evidence type="ECO:0000256" key="7">
    <source>
        <dbReference type="ARBA" id="ARBA00022777"/>
    </source>
</evidence>
<evidence type="ECO:0000256" key="10">
    <source>
        <dbReference type="ARBA" id="ARBA00023136"/>
    </source>
</evidence>
<gene>
    <name evidence="14" type="ORF">RNAN_0051</name>
</gene>
<evidence type="ECO:0000313" key="14">
    <source>
        <dbReference type="EMBL" id="GAB57088.1"/>
    </source>
</evidence>
<dbReference type="PANTHER" id="PTHR45436">
    <property type="entry name" value="SENSOR HISTIDINE KINASE YKOH"/>
    <property type="match status" value="1"/>
</dbReference>
<dbReference type="PROSITE" id="PS50885">
    <property type="entry name" value="HAMP"/>
    <property type="match status" value="1"/>
</dbReference>
<evidence type="ECO:0000256" key="3">
    <source>
        <dbReference type="ARBA" id="ARBA00012438"/>
    </source>
</evidence>
<name>I1DSR0_9GAMM</name>
<keyword evidence="4" id="KW-0597">Phosphoprotein</keyword>
<keyword evidence="9" id="KW-0902">Two-component regulatory system</keyword>
<evidence type="ECO:0000313" key="15">
    <source>
        <dbReference type="Proteomes" id="UP000004374"/>
    </source>
</evidence>
<dbReference type="Gene3D" id="6.10.340.10">
    <property type="match status" value="1"/>
</dbReference>
<evidence type="ECO:0000259" key="13">
    <source>
        <dbReference type="PROSITE" id="PS50885"/>
    </source>
</evidence>
<dbReference type="Proteomes" id="UP000004374">
    <property type="component" value="Unassembled WGS sequence"/>
</dbReference>
<reference evidence="14 15" key="1">
    <citation type="journal article" date="2012" name="J. Bacteriol.">
        <title>Genome Sequence of the Protease-Producing Bacterium Rheinheimera nanhaiensis E407-8T, Isolated from Deep-Sea Sediment of the South China Sea.</title>
        <authorList>
            <person name="Zhang X.-Y."/>
            <person name="Zhang Y.-J."/>
            <person name="Qin Q.-L."/>
            <person name="Xie B.-B."/>
            <person name="Chen X.-L."/>
            <person name="Zhou B.-C."/>
            <person name="Zhang Y.-Z."/>
        </authorList>
    </citation>
    <scope>NUCLEOTIDE SEQUENCE [LARGE SCALE GENOMIC DNA]</scope>
    <source>
        <strain evidence="14 15">E407-8</strain>
    </source>
</reference>
<feature type="transmembrane region" description="Helical" evidence="11">
    <location>
        <begin position="12"/>
        <end position="34"/>
    </location>
</feature>